<dbReference type="EMBL" id="MSFL01000051">
    <property type="protein sequence ID" value="PWY65586.1"/>
    <property type="molecule type" value="Genomic_DNA"/>
</dbReference>
<dbReference type="PANTHER" id="PTHR43544:SF32">
    <property type="entry name" value="CHAIN DEHYDROGENASE, PUTATIVE (AFU_ORTHOLOGUE AFUA_5G01530)-RELATED"/>
    <property type="match status" value="1"/>
</dbReference>
<dbReference type="OrthoDB" id="191139at2759"/>
<evidence type="ECO:0000256" key="1">
    <source>
        <dbReference type="ARBA" id="ARBA00006484"/>
    </source>
</evidence>
<dbReference type="RefSeq" id="XP_025394541.1">
    <property type="nucleotide sequence ID" value="XM_025546192.1"/>
</dbReference>
<organism evidence="2 3">
    <name type="scientific">Aspergillus heteromorphus CBS 117.55</name>
    <dbReference type="NCBI Taxonomy" id="1448321"/>
    <lineage>
        <taxon>Eukaryota</taxon>
        <taxon>Fungi</taxon>
        <taxon>Dikarya</taxon>
        <taxon>Ascomycota</taxon>
        <taxon>Pezizomycotina</taxon>
        <taxon>Eurotiomycetes</taxon>
        <taxon>Eurotiomycetidae</taxon>
        <taxon>Eurotiales</taxon>
        <taxon>Aspergillaceae</taxon>
        <taxon>Aspergillus</taxon>
        <taxon>Aspergillus subgen. Circumdati</taxon>
    </lineage>
</organism>
<dbReference type="AlphaFoldDB" id="A0A317UVW1"/>
<keyword evidence="3" id="KW-1185">Reference proteome</keyword>
<dbReference type="Gene3D" id="3.40.50.720">
    <property type="entry name" value="NAD(P)-binding Rossmann-like Domain"/>
    <property type="match status" value="1"/>
</dbReference>
<evidence type="ECO:0000313" key="3">
    <source>
        <dbReference type="Proteomes" id="UP000247233"/>
    </source>
</evidence>
<name>A0A317UVW1_9EURO</name>
<dbReference type="InterPro" id="IPR002347">
    <property type="entry name" value="SDR_fam"/>
</dbReference>
<dbReference type="VEuPathDB" id="FungiDB:BO70DRAFT_390826"/>
<gene>
    <name evidence="2" type="ORF">BO70DRAFT_390826</name>
</gene>
<dbReference type="Proteomes" id="UP000247233">
    <property type="component" value="Unassembled WGS sequence"/>
</dbReference>
<dbReference type="GO" id="GO:0005737">
    <property type="term" value="C:cytoplasm"/>
    <property type="evidence" value="ECO:0007669"/>
    <property type="project" value="TreeGrafter"/>
</dbReference>
<dbReference type="GO" id="GO:0016491">
    <property type="term" value="F:oxidoreductase activity"/>
    <property type="evidence" value="ECO:0007669"/>
    <property type="project" value="TreeGrafter"/>
</dbReference>
<dbReference type="GO" id="GO:0019748">
    <property type="term" value="P:secondary metabolic process"/>
    <property type="evidence" value="ECO:0007669"/>
    <property type="project" value="TreeGrafter"/>
</dbReference>
<proteinExistence type="inferred from homology"/>
<sequence>MIASAKDTAKSTLVLITGANQGIGCETAKDLLVDNYCEEAATTLQAILGIENGVSSIQTDVPCDRSQYGRLDVLVNNARIKVLAKSPDREALRKIVNVNVVGALSTTEAFLDTLRLPSERCLVFVSSGMGSITHAADPTSVLYSSQMTENRTSKAAVNMMVMCVARLRDEEFEVVCRNPRNVAEPAGGDQRVSVAVKEEKVADVEKVLGVYGAGPFRC</sequence>
<dbReference type="PRINTS" id="PR00081">
    <property type="entry name" value="GDHRDH"/>
</dbReference>
<reference evidence="2 3" key="1">
    <citation type="submission" date="2016-12" db="EMBL/GenBank/DDBJ databases">
        <title>The genomes of Aspergillus section Nigri reveals drivers in fungal speciation.</title>
        <authorList>
            <consortium name="DOE Joint Genome Institute"/>
            <person name="Vesth T.C."/>
            <person name="Nybo J."/>
            <person name="Theobald S."/>
            <person name="Brandl J."/>
            <person name="Frisvad J.C."/>
            <person name="Nielsen K.F."/>
            <person name="Lyhne E.K."/>
            <person name="Kogle M.E."/>
            <person name="Kuo A."/>
            <person name="Riley R."/>
            <person name="Clum A."/>
            <person name="Nolan M."/>
            <person name="Lipzen A."/>
            <person name="Salamov A."/>
            <person name="Henrissat B."/>
            <person name="Wiebenga A."/>
            <person name="De Vries R.P."/>
            <person name="Grigoriev I.V."/>
            <person name="Mortensen U.H."/>
            <person name="Andersen M.R."/>
            <person name="Baker S.E."/>
        </authorList>
    </citation>
    <scope>NUCLEOTIDE SEQUENCE [LARGE SCALE GENOMIC DNA]</scope>
    <source>
        <strain evidence="2 3">CBS 117.55</strain>
    </source>
</reference>
<evidence type="ECO:0000313" key="2">
    <source>
        <dbReference type="EMBL" id="PWY65586.1"/>
    </source>
</evidence>
<accession>A0A317UVW1</accession>
<dbReference type="GeneID" id="37068429"/>
<dbReference type="Pfam" id="PF00106">
    <property type="entry name" value="adh_short"/>
    <property type="match status" value="1"/>
</dbReference>
<dbReference type="SUPFAM" id="SSF51735">
    <property type="entry name" value="NAD(P)-binding Rossmann-fold domains"/>
    <property type="match status" value="1"/>
</dbReference>
<dbReference type="InterPro" id="IPR036291">
    <property type="entry name" value="NAD(P)-bd_dom_sf"/>
</dbReference>
<protein>
    <submittedName>
        <fullName evidence="2">NAD(P)-binding protein</fullName>
    </submittedName>
</protein>
<comment type="caution">
    <text evidence="2">The sequence shown here is derived from an EMBL/GenBank/DDBJ whole genome shotgun (WGS) entry which is preliminary data.</text>
</comment>
<dbReference type="InterPro" id="IPR051468">
    <property type="entry name" value="Fungal_SecMetab_SDRs"/>
</dbReference>
<dbReference type="PANTHER" id="PTHR43544">
    <property type="entry name" value="SHORT-CHAIN DEHYDROGENASE/REDUCTASE"/>
    <property type="match status" value="1"/>
</dbReference>
<comment type="similarity">
    <text evidence="1">Belongs to the short-chain dehydrogenases/reductases (SDR) family.</text>
</comment>